<feature type="transmembrane region" description="Helical" evidence="7">
    <location>
        <begin position="34"/>
        <end position="60"/>
    </location>
</feature>
<evidence type="ECO:0000313" key="10">
    <source>
        <dbReference type="EMBL" id="SEB65053.1"/>
    </source>
</evidence>
<gene>
    <name evidence="10" type="ORF">SAMN04489806_1403</name>
</gene>
<keyword evidence="11" id="KW-1185">Reference proteome</keyword>
<evidence type="ECO:0000256" key="8">
    <source>
        <dbReference type="SAM" id="MobiDB-lite"/>
    </source>
</evidence>
<comment type="similarity">
    <text evidence="7">Belongs to the binding-protein-dependent transport system permease family.</text>
</comment>
<evidence type="ECO:0000256" key="2">
    <source>
        <dbReference type="ARBA" id="ARBA00022448"/>
    </source>
</evidence>
<organism evidence="10 11">
    <name type="scientific">Paramicrobacterium humi</name>
    <dbReference type="NCBI Taxonomy" id="640635"/>
    <lineage>
        <taxon>Bacteria</taxon>
        <taxon>Bacillati</taxon>
        <taxon>Actinomycetota</taxon>
        <taxon>Actinomycetes</taxon>
        <taxon>Micrococcales</taxon>
        <taxon>Microbacteriaceae</taxon>
        <taxon>Paramicrobacterium</taxon>
    </lineage>
</organism>
<feature type="transmembrane region" description="Helical" evidence="7">
    <location>
        <begin position="271"/>
        <end position="292"/>
    </location>
</feature>
<keyword evidence="3" id="KW-1003">Cell membrane</keyword>
<dbReference type="AlphaFoldDB" id="A0A1H4L2W6"/>
<dbReference type="EMBL" id="FNRY01000001">
    <property type="protein sequence ID" value="SEB65053.1"/>
    <property type="molecule type" value="Genomic_DNA"/>
</dbReference>
<dbReference type="PROSITE" id="PS50928">
    <property type="entry name" value="ABC_TM1"/>
    <property type="match status" value="1"/>
</dbReference>
<dbReference type="RefSeq" id="WP_245723563.1">
    <property type="nucleotide sequence ID" value="NZ_FNRY01000001.1"/>
</dbReference>
<dbReference type="Pfam" id="PF00528">
    <property type="entry name" value="BPD_transp_1"/>
    <property type="match status" value="1"/>
</dbReference>
<dbReference type="CDD" id="cd06261">
    <property type="entry name" value="TM_PBP2"/>
    <property type="match status" value="1"/>
</dbReference>
<keyword evidence="2 7" id="KW-0813">Transport</keyword>
<feature type="transmembrane region" description="Helical" evidence="7">
    <location>
        <begin position="102"/>
        <end position="123"/>
    </location>
</feature>
<evidence type="ECO:0000313" key="11">
    <source>
        <dbReference type="Proteomes" id="UP000199183"/>
    </source>
</evidence>
<dbReference type="Gene3D" id="1.10.3720.10">
    <property type="entry name" value="MetI-like"/>
    <property type="match status" value="1"/>
</dbReference>
<feature type="transmembrane region" description="Helical" evidence="7">
    <location>
        <begin position="167"/>
        <end position="189"/>
    </location>
</feature>
<evidence type="ECO:0000256" key="6">
    <source>
        <dbReference type="ARBA" id="ARBA00023136"/>
    </source>
</evidence>
<keyword evidence="4 7" id="KW-0812">Transmembrane</keyword>
<reference evidence="10 11" key="1">
    <citation type="submission" date="2016-10" db="EMBL/GenBank/DDBJ databases">
        <authorList>
            <person name="de Groot N.N."/>
        </authorList>
    </citation>
    <scope>NUCLEOTIDE SEQUENCE [LARGE SCALE GENOMIC DNA]</scope>
    <source>
        <strain evidence="10 11">DSM 21799</strain>
    </source>
</reference>
<evidence type="ECO:0000256" key="4">
    <source>
        <dbReference type="ARBA" id="ARBA00022692"/>
    </source>
</evidence>
<protein>
    <submittedName>
        <fullName evidence="10">Carbohydrate ABC transporter membrane protein 2, CUT1 family</fullName>
    </submittedName>
</protein>
<evidence type="ECO:0000256" key="3">
    <source>
        <dbReference type="ARBA" id="ARBA00022475"/>
    </source>
</evidence>
<dbReference type="InterPro" id="IPR000515">
    <property type="entry name" value="MetI-like"/>
</dbReference>
<accession>A0A1H4L2W6</accession>
<keyword evidence="5 7" id="KW-1133">Transmembrane helix</keyword>
<dbReference type="InterPro" id="IPR050901">
    <property type="entry name" value="BP-dep_ABC_trans_perm"/>
</dbReference>
<comment type="subcellular location">
    <subcellularLocation>
        <location evidence="1 7">Cell membrane</location>
        <topology evidence="1 7">Multi-pass membrane protein</topology>
    </subcellularLocation>
</comment>
<evidence type="ECO:0000259" key="9">
    <source>
        <dbReference type="PROSITE" id="PS50928"/>
    </source>
</evidence>
<name>A0A1H4L2W6_9MICO</name>
<dbReference type="GO" id="GO:0055085">
    <property type="term" value="P:transmembrane transport"/>
    <property type="evidence" value="ECO:0007669"/>
    <property type="project" value="InterPro"/>
</dbReference>
<proteinExistence type="inferred from homology"/>
<dbReference type="SUPFAM" id="SSF161098">
    <property type="entry name" value="MetI-like"/>
    <property type="match status" value="1"/>
</dbReference>
<feature type="domain" description="ABC transmembrane type-1" evidence="9">
    <location>
        <begin position="98"/>
        <end position="292"/>
    </location>
</feature>
<feature type="transmembrane region" description="Helical" evidence="7">
    <location>
        <begin position="210"/>
        <end position="233"/>
    </location>
</feature>
<keyword evidence="6 7" id="KW-0472">Membrane</keyword>
<evidence type="ECO:0000256" key="7">
    <source>
        <dbReference type="RuleBase" id="RU363032"/>
    </source>
</evidence>
<dbReference type="Proteomes" id="UP000199183">
    <property type="component" value="Unassembled WGS sequence"/>
</dbReference>
<evidence type="ECO:0000256" key="5">
    <source>
        <dbReference type="ARBA" id="ARBA00022989"/>
    </source>
</evidence>
<dbReference type="PANTHER" id="PTHR32243:SF24">
    <property type="entry name" value="DIACETYLCHITOBIOSE UPTAKE SYSTEM PERMEASE PROTEIN NGCG"/>
    <property type="match status" value="1"/>
</dbReference>
<dbReference type="InterPro" id="IPR035906">
    <property type="entry name" value="MetI-like_sf"/>
</dbReference>
<sequence length="306" mass="33709">MTMTELTPTAVAVAPPSKRPRRPRRRAAISRDRSVFRGIGLVLLWLFVALNIGWMVWMVIQAFRDTRSILSDPWGMPSSLDFSNFVTAWTVGDFATATLNSVVTTTVSSVITVAIAAPAAYYLSRVDNRLTRSLTMYFVLGLGIPAQVILIPLFVMLNEVYLTDSLIGLNIVYVGVSMPFTVFLLTAFFRSLPLEMEEAAALDGTTAFGTFWRITLPLAKGGIVTAFVLQVIAHWNETLLALTLLQSTEKYTLPVALISFIQQQTYSGADWGGLFAGLCIVVIPMLVIYLWLGRRLTEGLTLGMGK</sequence>
<dbReference type="STRING" id="640635.SAMN04489806_1403"/>
<feature type="transmembrane region" description="Helical" evidence="7">
    <location>
        <begin position="135"/>
        <end position="155"/>
    </location>
</feature>
<feature type="region of interest" description="Disordered" evidence="8">
    <location>
        <begin position="1"/>
        <end position="25"/>
    </location>
</feature>
<dbReference type="PANTHER" id="PTHR32243">
    <property type="entry name" value="MALTOSE TRANSPORT SYSTEM PERMEASE-RELATED"/>
    <property type="match status" value="1"/>
</dbReference>
<evidence type="ECO:0000256" key="1">
    <source>
        <dbReference type="ARBA" id="ARBA00004651"/>
    </source>
</evidence>
<dbReference type="GO" id="GO:0005886">
    <property type="term" value="C:plasma membrane"/>
    <property type="evidence" value="ECO:0007669"/>
    <property type="project" value="UniProtKB-SubCell"/>
</dbReference>